<dbReference type="EMBL" id="AJWY01014115">
    <property type="protein sequence ID" value="EKC44682.1"/>
    <property type="molecule type" value="Genomic_DNA"/>
</dbReference>
<comment type="caution">
    <text evidence="1">The sequence shown here is derived from an EMBL/GenBank/DDBJ whole genome shotgun (WGS) entry which is preliminary data.</text>
</comment>
<protein>
    <submittedName>
        <fullName evidence="1">Uncharacterized protein</fullName>
    </submittedName>
</protein>
<feature type="non-terminal residue" evidence="1">
    <location>
        <position position="1"/>
    </location>
</feature>
<accession>K1R6S8</accession>
<name>K1R6S8_9ZZZZ</name>
<gene>
    <name evidence="1" type="ORF">LEA_20538</name>
</gene>
<evidence type="ECO:0000313" key="1">
    <source>
        <dbReference type="EMBL" id="EKC44682.1"/>
    </source>
</evidence>
<dbReference type="AlphaFoldDB" id="K1R6S8"/>
<reference evidence="1" key="1">
    <citation type="journal article" date="2013" name="Environ. Microbiol.">
        <title>Microbiota from the distal guts of lean and obese adolescents exhibit partial functional redundancy besides clear differences in community structure.</title>
        <authorList>
            <person name="Ferrer M."/>
            <person name="Ruiz A."/>
            <person name="Lanza F."/>
            <person name="Haange S.B."/>
            <person name="Oberbach A."/>
            <person name="Till H."/>
            <person name="Bargiela R."/>
            <person name="Campoy C."/>
            <person name="Segura M.T."/>
            <person name="Richter M."/>
            <person name="von Bergen M."/>
            <person name="Seifert J."/>
            <person name="Suarez A."/>
        </authorList>
    </citation>
    <scope>NUCLEOTIDE SEQUENCE</scope>
</reference>
<proteinExistence type="predicted"/>
<sequence length="81" mass="9204">IETANKNGRKLCIFKDSYGNAEVPFFIDSFEEIYVCDIRYFDLYAPDFIKDNGITDVLFTMCTFSAVGENAEGIKNNLLSK</sequence>
<organism evidence="1">
    <name type="scientific">human gut metagenome</name>
    <dbReference type="NCBI Taxonomy" id="408170"/>
    <lineage>
        <taxon>unclassified sequences</taxon>
        <taxon>metagenomes</taxon>
        <taxon>organismal metagenomes</taxon>
    </lineage>
</organism>